<dbReference type="SMART" id="SM00829">
    <property type="entry name" value="PKS_ER"/>
    <property type="match status" value="1"/>
</dbReference>
<dbReference type="SUPFAM" id="SSF51735">
    <property type="entry name" value="NAD(P)-binding Rossmann-fold domains"/>
    <property type="match status" value="1"/>
</dbReference>
<dbReference type="Gene3D" id="3.90.180.10">
    <property type="entry name" value="Medium-chain alcohol dehydrogenases, catalytic domain"/>
    <property type="match status" value="1"/>
</dbReference>
<organism evidence="4 5">
    <name type="scientific">Paucilactobacillus suebicus DSM 5007 = KCTC 3549</name>
    <dbReference type="NCBI Taxonomy" id="1423807"/>
    <lineage>
        <taxon>Bacteria</taxon>
        <taxon>Bacillati</taxon>
        <taxon>Bacillota</taxon>
        <taxon>Bacilli</taxon>
        <taxon>Lactobacillales</taxon>
        <taxon>Lactobacillaceae</taxon>
        <taxon>Paucilactobacillus</taxon>
    </lineage>
</organism>
<name>A0A0R1WCI1_9LACO</name>
<gene>
    <name evidence="4" type="ORF">FD16_GL000440</name>
</gene>
<dbReference type="PATRIC" id="fig|1423807.3.peg.446"/>
<evidence type="ECO:0000259" key="3">
    <source>
        <dbReference type="SMART" id="SM00829"/>
    </source>
</evidence>
<dbReference type="GO" id="GO:0016651">
    <property type="term" value="F:oxidoreductase activity, acting on NAD(P)H"/>
    <property type="evidence" value="ECO:0007669"/>
    <property type="project" value="TreeGrafter"/>
</dbReference>
<keyword evidence="1" id="KW-0521">NADP</keyword>
<keyword evidence="2" id="KW-0560">Oxidoreductase</keyword>
<protein>
    <submittedName>
        <fullName evidence="4">Oxidoreductase</fullName>
    </submittedName>
</protein>
<sequence>MKAIVVSHPGGPEVLEYREVPTPTVKEGWTLMKVHGFGINHSEIFTRRGDSPSVHFPRILGIEAVGEVAETSAPSLFHQGQKIISIMGEMGRDFDGGYAEYALLPNTQIYPVTTNLSWEELAAVPETYQTAYGIVTALQLKKDDKVLIRAATSGVGQACLKLIKAIEPASFVTGTTRSDKKRHQLIDAGFDDALVANEVLPGDRKFDKIVELVGPATLRDSLKHVAPFGIVNMTGELGDKWTVDDFDPVYDVPNYAYLTGFQSGLTSTEELQEMIDLIEKNHIDVKPEKVFKLAETAKAHEYLEGQQSFGKVVVMNSEE</sequence>
<dbReference type="STRING" id="1423807.FD16_GL000440"/>
<accession>A0A0R1WCI1</accession>
<dbReference type="RefSeq" id="WP_010622710.1">
    <property type="nucleotide sequence ID" value="NZ_AZGF01000013.1"/>
</dbReference>
<dbReference type="InterPro" id="IPR020843">
    <property type="entry name" value="ER"/>
</dbReference>
<dbReference type="InterPro" id="IPR036291">
    <property type="entry name" value="NAD(P)-bd_dom_sf"/>
</dbReference>
<proteinExistence type="predicted"/>
<evidence type="ECO:0000256" key="1">
    <source>
        <dbReference type="ARBA" id="ARBA00022857"/>
    </source>
</evidence>
<comment type="caution">
    <text evidence="4">The sequence shown here is derived from an EMBL/GenBank/DDBJ whole genome shotgun (WGS) entry which is preliminary data.</text>
</comment>
<evidence type="ECO:0000256" key="2">
    <source>
        <dbReference type="ARBA" id="ARBA00023002"/>
    </source>
</evidence>
<evidence type="ECO:0000313" key="5">
    <source>
        <dbReference type="Proteomes" id="UP000051820"/>
    </source>
</evidence>
<dbReference type="EMBL" id="AZGF01000013">
    <property type="protein sequence ID" value="KRM11900.1"/>
    <property type="molecule type" value="Genomic_DNA"/>
</dbReference>
<dbReference type="SUPFAM" id="SSF50129">
    <property type="entry name" value="GroES-like"/>
    <property type="match status" value="1"/>
</dbReference>
<dbReference type="eggNOG" id="COG0604">
    <property type="taxonomic scope" value="Bacteria"/>
</dbReference>
<feature type="domain" description="Enoyl reductase (ER)" evidence="3">
    <location>
        <begin position="10"/>
        <end position="314"/>
    </location>
</feature>
<dbReference type="Proteomes" id="UP000051820">
    <property type="component" value="Unassembled WGS sequence"/>
</dbReference>
<dbReference type="OrthoDB" id="9792162at2"/>
<keyword evidence="5" id="KW-1185">Reference proteome</keyword>
<reference evidence="4 5" key="1">
    <citation type="journal article" date="2015" name="Genome Announc.">
        <title>Expanding the biotechnology potential of lactobacilli through comparative genomics of 213 strains and associated genera.</title>
        <authorList>
            <person name="Sun Z."/>
            <person name="Harris H.M."/>
            <person name="McCann A."/>
            <person name="Guo C."/>
            <person name="Argimon S."/>
            <person name="Zhang W."/>
            <person name="Yang X."/>
            <person name="Jeffery I.B."/>
            <person name="Cooney J.C."/>
            <person name="Kagawa T.F."/>
            <person name="Liu W."/>
            <person name="Song Y."/>
            <person name="Salvetti E."/>
            <person name="Wrobel A."/>
            <person name="Rasinkangas P."/>
            <person name="Parkhill J."/>
            <person name="Rea M.C."/>
            <person name="O'Sullivan O."/>
            <person name="Ritari J."/>
            <person name="Douillard F.P."/>
            <person name="Paul Ross R."/>
            <person name="Yang R."/>
            <person name="Briner A.E."/>
            <person name="Felis G.E."/>
            <person name="de Vos W.M."/>
            <person name="Barrangou R."/>
            <person name="Klaenhammer T.R."/>
            <person name="Caufield P.W."/>
            <person name="Cui Y."/>
            <person name="Zhang H."/>
            <person name="O'Toole P.W."/>
        </authorList>
    </citation>
    <scope>NUCLEOTIDE SEQUENCE [LARGE SCALE GENOMIC DNA]</scope>
    <source>
        <strain evidence="4 5">DSM 5007</strain>
    </source>
</reference>
<dbReference type="Pfam" id="PF08240">
    <property type="entry name" value="ADH_N"/>
    <property type="match status" value="1"/>
</dbReference>
<dbReference type="AlphaFoldDB" id="A0A0R1WCI1"/>
<dbReference type="PANTHER" id="PTHR48106">
    <property type="entry name" value="QUINONE OXIDOREDUCTASE PIG3-RELATED"/>
    <property type="match status" value="1"/>
</dbReference>
<dbReference type="InterPro" id="IPR011032">
    <property type="entry name" value="GroES-like_sf"/>
</dbReference>
<dbReference type="PANTHER" id="PTHR48106:SF18">
    <property type="entry name" value="QUINONE OXIDOREDUCTASE PIG3"/>
    <property type="match status" value="1"/>
</dbReference>
<dbReference type="InterPro" id="IPR013154">
    <property type="entry name" value="ADH-like_N"/>
</dbReference>
<dbReference type="Pfam" id="PF13602">
    <property type="entry name" value="ADH_zinc_N_2"/>
    <property type="match status" value="1"/>
</dbReference>
<evidence type="ECO:0000313" key="4">
    <source>
        <dbReference type="EMBL" id="KRM11900.1"/>
    </source>
</evidence>
<dbReference type="GO" id="GO:0070402">
    <property type="term" value="F:NADPH binding"/>
    <property type="evidence" value="ECO:0007669"/>
    <property type="project" value="TreeGrafter"/>
</dbReference>